<feature type="domain" description="C2H2-type" evidence="10">
    <location>
        <begin position="653"/>
        <end position="681"/>
    </location>
</feature>
<feature type="domain" description="C2H2-type" evidence="10">
    <location>
        <begin position="410"/>
        <end position="437"/>
    </location>
</feature>
<sequence length="873" mass="98986">MSTPTTSTDTISVPLTQEILDQCLNCPSNGAIVVPLSSVWNDGHSPISVAYSLADVVADRSELSTTIVIDSSPAAAATELSRTEGVAMTFASGHPAAVNSGEHRTLIVSRQTRPKALSTAPTVVELRRCGRRWCAFARRCLPAQSRFGPLDAPIGGDPSLYQSPFTLVVPIDSRMQYLNLEDDSTADWMKFVRPTREKRKQNLEVVYGDGEGLFFDAIRVIETDEELRVWYSNEYEEMLRTAGVLNEQSNSLVCFDCDVHFDSHPAFEQHLQLEHDGTPTDDCYEDDKNDPAFSLRDRSLNKNCHGYSQSLQAKRFRLNMARVPVGKQILRRYLKQLKLRGQRRYTFERRYYCRRCRVKLYTAKESKNHALKHELFGEAAHMCQFCGRRFFLVQTLKAHSMSTHFMDRIFFCDICNSSFSKETLLHIHLRSHTTDQWSDSTGLGDYACPAIGCYDRFPTDADLVAHVSNMHTLPSATSRRSMPDPSLACRCELCGRTFLTSSARTAHMSTHQTAAPREFKCPLCDTVFHSPKLVPEHVANTHKLNGRFNCSLCDRTFDSWEGARRHGRYYHTKSQYDCTICGRQFLRSDKLRNHMTTHSDDRPWLCDMCGARYKRKDKLTHHMKTHANDAHSRVYKPASRAQLDHEQYLVSEFRCELCLVGFKKRGMLVNHVASKHRSDDAREVAPCLLKSIARPKMTFGCSLCPKTYSARRKLKSHVEKHHGRAFEDAQSTLLFDGNMTEVKPYRCGHCPKEYLHKSHLLAHERKYHPQLADADKDAPSTSDGQMPDALKRSLSRLKPIAPSIPQRKKKQNAPMTTTMTMSDSDRPAAKVTSDDDLLSRAMSMADVDLSLLMTPPHNPSSFLVRTPNQAGSQ</sequence>
<evidence type="ECO:0000256" key="9">
    <source>
        <dbReference type="SAM" id="MobiDB-lite"/>
    </source>
</evidence>
<dbReference type="FunFam" id="3.30.160.60:FF:000446">
    <property type="entry name" value="Zinc finger protein"/>
    <property type="match status" value="1"/>
</dbReference>
<keyword evidence="4" id="KW-0862">Zinc</keyword>
<evidence type="ECO:0000256" key="1">
    <source>
        <dbReference type="ARBA" id="ARBA00004123"/>
    </source>
</evidence>
<evidence type="ECO:0000259" key="10">
    <source>
        <dbReference type="PROSITE" id="PS50157"/>
    </source>
</evidence>
<dbReference type="PROSITE" id="PS50157">
    <property type="entry name" value="ZINC_FINGER_C2H2_2"/>
    <property type="match status" value="10"/>
</dbReference>
<proteinExistence type="predicted"/>
<dbReference type="PANTHER" id="PTHR46179:SF13">
    <property type="entry name" value="C2H2-TYPE DOMAIN-CONTAINING PROTEIN"/>
    <property type="match status" value="1"/>
</dbReference>
<dbReference type="AlphaFoldDB" id="A0A914WMS6"/>
<feature type="domain" description="C2H2-type" evidence="10">
    <location>
        <begin position="604"/>
        <end position="631"/>
    </location>
</feature>
<dbReference type="InterPro" id="IPR046341">
    <property type="entry name" value="SET_dom_sf"/>
</dbReference>
<keyword evidence="3 8" id="KW-0863">Zinc-finger</keyword>
<dbReference type="SMART" id="SM00355">
    <property type="entry name" value="ZnF_C2H2"/>
    <property type="match status" value="13"/>
</dbReference>
<dbReference type="InterPro" id="IPR013087">
    <property type="entry name" value="Znf_C2H2_type"/>
</dbReference>
<dbReference type="PROSITE" id="PS50280">
    <property type="entry name" value="SET"/>
    <property type="match status" value="1"/>
</dbReference>
<evidence type="ECO:0000313" key="12">
    <source>
        <dbReference type="Proteomes" id="UP000887566"/>
    </source>
</evidence>
<keyword evidence="7" id="KW-0539">Nucleus</keyword>
<feature type="domain" description="C2H2-type" evidence="10">
    <location>
        <begin position="745"/>
        <end position="768"/>
    </location>
</feature>
<name>A0A914WMS6_9BILA</name>
<feature type="domain" description="C2H2-type" evidence="10">
    <location>
        <begin position="381"/>
        <end position="409"/>
    </location>
</feature>
<dbReference type="InterPro" id="IPR036236">
    <property type="entry name" value="Znf_C2H2_sf"/>
</dbReference>
<dbReference type="InterPro" id="IPR001214">
    <property type="entry name" value="SET_dom"/>
</dbReference>
<evidence type="ECO:0000259" key="11">
    <source>
        <dbReference type="PROSITE" id="PS50280"/>
    </source>
</evidence>
<dbReference type="GO" id="GO:0000122">
    <property type="term" value="P:negative regulation of transcription by RNA polymerase II"/>
    <property type="evidence" value="ECO:0007669"/>
    <property type="project" value="UniProtKB-ARBA"/>
</dbReference>
<feature type="domain" description="SET" evidence="11">
    <location>
        <begin position="115"/>
        <end position="232"/>
    </location>
</feature>
<feature type="domain" description="C2H2-type" evidence="10">
    <location>
        <begin position="699"/>
        <end position="726"/>
    </location>
</feature>
<dbReference type="GO" id="GO:0008270">
    <property type="term" value="F:zinc ion binding"/>
    <property type="evidence" value="ECO:0007669"/>
    <property type="project" value="UniProtKB-KW"/>
</dbReference>
<dbReference type="Gene3D" id="3.30.160.60">
    <property type="entry name" value="Classic Zinc Finger"/>
    <property type="match status" value="6"/>
</dbReference>
<evidence type="ECO:0000256" key="5">
    <source>
        <dbReference type="ARBA" id="ARBA00023015"/>
    </source>
</evidence>
<feature type="domain" description="C2H2-type" evidence="10">
    <location>
        <begin position="576"/>
        <end position="603"/>
    </location>
</feature>
<keyword evidence="5" id="KW-0805">Transcription regulation</keyword>
<evidence type="ECO:0000256" key="4">
    <source>
        <dbReference type="ARBA" id="ARBA00022833"/>
    </source>
</evidence>
<evidence type="ECO:0000256" key="7">
    <source>
        <dbReference type="ARBA" id="ARBA00023242"/>
    </source>
</evidence>
<dbReference type="SUPFAM" id="SSF57667">
    <property type="entry name" value="beta-beta-alpha zinc fingers"/>
    <property type="match status" value="4"/>
</dbReference>
<evidence type="ECO:0000256" key="6">
    <source>
        <dbReference type="ARBA" id="ARBA00023163"/>
    </source>
</evidence>
<dbReference type="Pfam" id="PF12874">
    <property type="entry name" value="zf-met"/>
    <property type="match status" value="2"/>
</dbReference>
<evidence type="ECO:0000256" key="2">
    <source>
        <dbReference type="ARBA" id="ARBA00022723"/>
    </source>
</evidence>
<dbReference type="GO" id="GO:0005634">
    <property type="term" value="C:nucleus"/>
    <property type="evidence" value="ECO:0007669"/>
    <property type="project" value="UniProtKB-SubCell"/>
</dbReference>
<feature type="region of interest" description="Disordered" evidence="9">
    <location>
        <begin position="800"/>
        <end position="835"/>
    </location>
</feature>
<keyword evidence="2" id="KW-0479">Metal-binding</keyword>
<dbReference type="PROSITE" id="PS00028">
    <property type="entry name" value="ZINC_FINGER_C2H2_1"/>
    <property type="match status" value="11"/>
</dbReference>
<evidence type="ECO:0000256" key="3">
    <source>
        <dbReference type="ARBA" id="ARBA00022771"/>
    </source>
</evidence>
<organism evidence="12 13">
    <name type="scientific">Plectus sambesii</name>
    <dbReference type="NCBI Taxonomy" id="2011161"/>
    <lineage>
        <taxon>Eukaryota</taxon>
        <taxon>Metazoa</taxon>
        <taxon>Ecdysozoa</taxon>
        <taxon>Nematoda</taxon>
        <taxon>Chromadorea</taxon>
        <taxon>Plectida</taxon>
        <taxon>Plectina</taxon>
        <taxon>Plectoidea</taxon>
        <taxon>Plectidae</taxon>
        <taxon>Plectus</taxon>
    </lineage>
</organism>
<evidence type="ECO:0000313" key="13">
    <source>
        <dbReference type="WBParaSite" id="PSAMB.scaffold4650size13961.g24826.t1"/>
    </source>
</evidence>
<dbReference type="Gene3D" id="2.170.270.10">
    <property type="entry name" value="SET domain"/>
    <property type="match status" value="1"/>
</dbReference>
<accession>A0A914WMS6</accession>
<dbReference type="Pfam" id="PF00096">
    <property type="entry name" value="zf-C2H2"/>
    <property type="match status" value="1"/>
</dbReference>
<keyword evidence="6" id="KW-0804">Transcription</keyword>
<comment type="subcellular location">
    <subcellularLocation>
        <location evidence="1">Nucleus</location>
    </subcellularLocation>
</comment>
<dbReference type="PANTHER" id="PTHR46179">
    <property type="entry name" value="ZINC FINGER PROTEIN"/>
    <property type="match status" value="1"/>
</dbReference>
<feature type="domain" description="C2H2-type" evidence="10">
    <location>
        <begin position="446"/>
        <end position="476"/>
    </location>
</feature>
<keyword evidence="12" id="KW-1185">Reference proteome</keyword>
<dbReference type="InterPro" id="IPR051061">
    <property type="entry name" value="Zinc_finger_trans_reg"/>
</dbReference>
<protein>
    <submittedName>
        <fullName evidence="13">Uncharacterized protein</fullName>
    </submittedName>
</protein>
<evidence type="ECO:0000256" key="8">
    <source>
        <dbReference type="PROSITE-ProRule" id="PRU00042"/>
    </source>
</evidence>
<reference evidence="13" key="1">
    <citation type="submission" date="2022-11" db="UniProtKB">
        <authorList>
            <consortium name="WormBaseParasite"/>
        </authorList>
    </citation>
    <scope>IDENTIFICATION</scope>
</reference>
<dbReference type="WBParaSite" id="PSAMB.scaffold4650size13961.g24826.t1">
    <property type="protein sequence ID" value="PSAMB.scaffold4650size13961.g24826.t1"/>
    <property type="gene ID" value="PSAMB.scaffold4650size13961.g24826"/>
</dbReference>
<feature type="domain" description="C2H2-type" evidence="10">
    <location>
        <begin position="489"/>
        <end position="516"/>
    </location>
</feature>
<dbReference type="Pfam" id="PF13894">
    <property type="entry name" value="zf-C2H2_4"/>
    <property type="match status" value="1"/>
</dbReference>
<dbReference type="Proteomes" id="UP000887566">
    <property type="component" value="Unplaced"/>
</dbReference>
<dbReference type="Pfam" id="PF21549">
    <property type="entry name" value="PRDM2_PR"/>
    <property type="match status" value="1"/>
</dbReference>
<feature type="domain" description="C2H2-type" evidence="10">
    <location>
        <begin position="548"/>
        <end position="576"/>
    </location>
</feature>